<protein>
    <submittedName>
        <fullName evidence="2">Antibiotic biosynthesis monooxygenase</fullName>
    </submittedName>
</protein>
<evidence type="ECO:0000259" key="1">
    <source>
        <dbReference type="PROSITE" id="PS51725"/>
    </source>
</evidence>
<dbReference type="Proteomes" id="UP000252479">
    <property type="component" value="Unassembled WGS sequence"/>
</dbReference>
<organism evidence="2 3">
    <name type="scientific">Vibrio casei</name>
    <dbReference type="NCBI Taxonomy" id="673372"/>
    <lineage>
        <taxon>Bacteria</taxon>
        <taxon>Pseudomonadati</taxon>
        <taxon>Pseudomonadota</taxon>
        <taxon>Gammaproteobacteria</taxon>
        <taxon>Vibrionales</taxon>
        <taxon>Vibrionaceae</taxon>
        <taxon>Vibrio</taxon>
    </lineage>
</organism>
<reference evidence="2 3" key="1">
    <citation type="journal article" date="2017" name="Elife">
        <title>Extensive horizontal gene transfer in cheese-associated bacteria.</title>
        <authorList>
            <person name="Bonham K.S."/>
            <person name="Wolfe B.E."/>
            <person name="Dutton R.J."/>
        </authorList>
    </citation>
    <scope>NUCLEOTIDE SEQUENCE [LARGE SCALE GENOMIC DNA]</scope>
    <source>
        <strain evidence="2 3">JB196</strain>
    </source>
</reference>
<sequence>MTRLTVIASIKAKEDKIEEVKTELLKLIDVTRAEEGCISYDLHQDNQNSAHFLFYEVWQNQAALDKHSSTQHLMDFKAATAGLMEEFTLNKMTKIG</sequence>
<accession>A0A368LIH0</accession>
<dbReference type="GO" id="GO:0004497">
    <property type="term" value="F:monooxygenase activity"/>
    <property type="evidence" value="ECO:0007669"/>
    <property type="project" value="UniProtKB-KW"/>
</dbReference>
<dbReference type="RefSeq" id="WP_086960231.1">
    <property type="nucleotide sequence ID" value="NZ_AP018681.1"/>
</dbReference>
<evidence type="ECO:0000313" key="2">
    <source>
        <dbReference type="EMBL" id="RCS70471.1"/>
    </source>
</evidence>
<dbReference type="InterPro" id="IPR050744">
    <property type="entry name" value="AI-2_Isomerase_LsrG"/>
</dbReference>
<dbReference type="OrthoDB" id="9812192at2"/>
<dbReference type="EMBL" id="QPGL01000002">
    <property type="protein sequence ID" value="RCS70471.1"/>
    <property type="molecule type" value="Genomic_DNA"/>
</dbReference>
<keyword evidence="3" id="KW-1185">Reference proteome</keyword>
<dbReference type="InterPro" id="IPR011008">
    <property type="entry name" value="Dimeric_a/b-barrel"/>
</dbReference>
<dbReference type="PANTHER" id="PTHR33336:SF3">
    <property type="entry name" value="ABM DOMAIN-CONTAINING PROTEIN"/>
    <property type="match status" value="1"/>
</dbReference>
<feature type="domain" description="ABM" evidence="1">
    <location>
        <begin position="4"/>
        <end position="96"/>
    </location>
</feature>
<dbReference type="Pfam" id="PF03992">
    <property type="entry name" value="ABM"/>
    <property type="match status" value="1"/>
</dbReference>
<keyword evidence="2" id="KW-0560">Oxidoreductase</keyword>
<name>A0A368LIH0_9VIBR</name>
<dbReference type="GeneID" id="303189966"/>
<evidence type="ECO:0000313" key="3">
    <source>
        <dbReference type="Proteomes" id="UP000252479"/>
    </source>
</evidence>
<keyword evidence="2" id="KW-0503">Monooxygenase</keyword>
<dbReference type="AlphaFoldDB" id="A0A368LIH0"/>
<dbReference type="PANTHER" id="PTHR33336">
    <property type="entry name" value="QUINOL MONOOXYGENASE YGIN-RELATED"/>
    <property type="match status" value="1"/>
</dbReference>
<gene>
    <name evidence="2" type="ORF">CIK83_13655</name>
</gene>
<comment type="caution">
    <text evidence="2">The sequence shown here is derived from an EMBL/GenBank/DDBJ whole genome shotgun (WGS) entry which is preliminary data.</text>
</comment>
<dbReference type="PROSITE" id="PS51725">
    <property type="entry name" value="ABM"/>
    <property type="match status" value="1"/>
</dbReference>
<dbReference type="Gene3D" id="3.30.70.100">
    <property type="match status" value="1"/>
</dbReference>
<dbReference type="SUPFAM" id="SSF54909">
    <property type="entry name" value="Dimeric alpha+beta barrel"/>
    <property type="match status" value="1"/>
</dbReference>
<dbReference type="InterPro" id="IPR007138">
    <property type="entry name" value="ABM_dom"/>
</dbReference>
<proteinExistence type="predicted"/>